<dbReference type="GO" id="GO:0006334">
    <property type="term" value="P:nucleosome assembly"/>
    <property type="evidence" value="ECO:0007669"/>
    <property type="project" value="TreeGrafter"/>
</dbReference>
<evidence type="ECO:0000256" key="5">
    <source>
        <dbReference type="ARBA" id="ARBA00022853"/>
    </source>
</evidence>
<keyword evidence="6" id="KW-0234">DNA repair</keyword>
<feature type="domain" description="CAF1B/HIR1 beta-propeller" evidence="9">
    <location>
        <begin position="1"/>
        <end position="64"/>
    </location>
</feature>
<protein>
    <recommendedName>
        <fullName evidence="9">CAF1B/HIR1 beta-propeller domain-containing protein</fullName>
    </recommendedName>
</protein>
<keyword evidence="7" id="KW-0539">Nucleus</keyword>
<feature type="compositionally biased region" description="Basic and acidic residues" evidence="8">
    <location>
        <begin position="111"/>
        <end position="131"/>
    </location>
</feature>
<evidence type="ECO:0000256" key="1">
    <source>
        <dbReference type="ARBA" id="ARBA00004123"/>
    </source>
</evidence>
<gene>
    <name evidence="10" type="ORF">CTOB1V02_LOCUS11552</name>
</gene>
<dbReference type="InterPro" id="IPR015943">
    <property type="entry name" value="WD40/YVTN_repeat-like_dom_sf"/>
</dbReference>
<dbReference type="InterPro" id="IPR045145">
    <property type="entry name" value="PTHR15271"/>
</dbReference>
<evidence type="ECO:0000313" key="10">
    <source>
        <dbReference type="EMBL" id="CAD7233733.1"/>
    </source>
</evidence>
<dbReference type="PANTHER" id="PTHR15271:SF4">
    <property type="entry name" value="CHROMATIN ASSEMBLY FACTOR 1 SUBUNIT B"/>
    <property type="match status" value="1"/>
</dbReference>
<keyword evidence="3" id="KW-0677">Repeat</keyword>
<dbReference type="InterPro" id="IPR036322">
    <property type="entry name" value="WD40_repeat_dom_sf"/>
</dbReference>
<keyword evidence="2" id="KW-0853">WD repeat</keyword>
<dbReference type="GO" id="GO:0006281">
    <property type="term" value="P:DNA repair"/>
    <property type="evidence" value="ECO:0007669"/>
    <property type="project" value="UniProtKB-KW"/>
</dbReference>
<evidence type="ECO:0000256" key="8">
    <source>
        <dbReference type="SAM" id="MobiDB-lite"/>
    </source>
</evidence>
<dbReference type="GO" id="GO:0006335">
    <property type="term" value="P:DNA replication-dependent chromatin assembly"/>
    <property type="evidence" value="ECO:0007669"/>
    <property type="project" value="InterPro"/>
</dbReference>
<comment type="subcellular location">
    <subcellularLocation>
        <location evidence="1">Nucleus</location>
    </subcellularLocation>
</comment>
<evidence type="ECO:0000259" key="9">
    <source>
        <dbReference type="Pfam" id="PF24105"/>
    </source>
</evidence>
<dbReference type="AlphaFoldDB" id="A0A7R8WMM3"/>
<organism evidence="10">
    <name type="scientific">Cyprideis torosa</name>
    <dbReference type="NCBI Taxonomy" id="163714"/>
    <lineage>
        <taxon>Eukaryota</taxon>
        <taxon>Metazoa</taxon>
        <taxon>Ecdysozoa</taxon>
        <taxon>Arthropoda</taxon>
        <taxon>Crustacea</taxon>
        <taxon>Oligostraca</taxon>
        <taxon>Ostracoda</taxon>
        <taxon>Podocopa</taxon>
        <taxon>Podocopida</taxon>
        <taxon>Cytherocopina</taxon>
        <taxon>Cytheroidea</taxon>
        <taxon>Cytherideidae</taxon>
        <taxon>Cyprideis</taxon>
    </lineage>
</organism>
<dbReference type="GO" id="GO:0005634">
    <property type="term" value="C:nucleus"/>
    <property type="evidence" value="ECO:0007669"/>
    <property type="project" value="UniProtKB-SubCell"/>
</dbReference>
<reference evidence="10" key="1">
    <citation type="submission" date="2020-11" db="EMBL/GenBank/DDBJ databases">
        <authorList>
            <person name="Tran Van P."/>
        </authorList>
    </citation>
    <scope>NUCLEOTIDE SEQUENCE</scope>
</reference>
<evidence type="ECO:0000256" key="3">
    <source>
        <dbReference type="ARBA" id="ARBA00022737"/>
    </source>
</evidence>
<evidence type="ECO:0000256" key="6">
    <source>
        <dbReference type="ARBA" id="ARBA00023204"/>
    </source>
</evidence>
<dbReference type="Gene3D" id="2.130.10.10">
    <property type="entry name" value="YVTN repeat-like/Quinoprotein amine dehydrogenase"/>
    <property type="match status" value="1"/>
</dbReference>
<dbReference type="GO" id="GO:0033186">
    <property type="term" value="C:CAF-1 complex"/>
    <property type="evidence" value="ECO:0007669"/>
    <property type="project" value="TreeGrafter"/>
</dbReference>
<keyword evidence="4" id="KW-0227">DNA damage</keyword>
<dbReference type="PANTHER" id="PTHR15271">
    <property type="entry name" value="CHROMATIN ASSEMBLY FACTOR 1 SUBUNIT B"/>
    <property type="match status" value="1"/>
</dbReference>
<dbReference type="InterPro" id="IPR055410">
    <property type="entry name" value="Beta-prop_CAF1B_HIR1"/>
</dbReference>
<proteinExistence type="predicted"/>
<dbReference type="OrthoDB" id="71227at2759"/>
<sequence length="207" mass="23286">MVFAVATSDSVLLYDTQQLAPFGRIVDIHFTRLTDLAWSNDGRILMVSSTDGYCSFITFEKGEIGVVYGGELSLAPKLFGAGNSEAQSKKRNRKKKSVENKENTTAEEENPTAKEQKDVAKPDAHDNQTEKTKRRAVFAIRKKISTGICTWAVMGYGQTIIRYSNVFDEYRFAEYSLRLSIRYSSNISPKVFDVSNALLPPLQRPIR</sequence>
<dbReference type="Pfam" id="PF24105">
    <property type="entry name" value="Beta-prop_CAF1B_HIR1"/>
    <property type="match status" value="1"/>
</dbReference>
<feature type="region of interest" description="Disordered" evidence="8">
    <location>
        <begin position="85"/>
        <end position="132"/>
    </location>
</feature>
<keyword evidence="5" id="KW-0156">Chromatin regulator</keyword>
<accession>A0A7R8WMM3</accession>
<name>A0A7R8WMM3_9CRUS</name>
<evidence type="ECO:0000256" key="2">
    <source>
        <dbReference type="ARBA" id="ARBA00022574"/>
    </source>
</evidence>
<evidence type="ECO:0000256" key="7">
    <source>
        <dbReference type="ARBA" id="ARBA00023242"/>
    </source>
</evidence>
<dbReference type="EMBL" id="OB666851">
    <property type="protein sequence ID" value="CAD7233733.1"/>
    <property type="molecule type" value="Genomic_DNA"/>
</dbReference>
<dbReference type="SUPFAM" id="SSF50978">
    <property type="entry name" value="WD40 repeat-like"/>
    <property type="match status" value="1"/>
</dbReference>
<evidence type="ECO:0000256" key="4">
    <source>
        <dbReference type="ARBA" id="ARBA00022763"/>
    </source>
</evidence>